<gene>
    <name evidence="1" type="ORF">ACHHYP_08583</name>
</gene>
<accession>A0A1V9ZKE5</accession>
<dbReference type="Proteomes" id="UP000243579">
    <property type="component" value="Unassembled WGS sequence"/>
</dbReference>
<keyword evidence="2" id="KW-1185">Reference proteome</keyword>
<proteinExistence type="predicted"/>
<sequence>MAVYAPEITHPVFQALDIQELFEALATTRQQLAAVPKLFRVIATVETKFRSFAAHRSLHIDNVTFVRWRDKLERAAAIEEQYLRRIAELEDAAAEDTPTAPKMERPTLAHELYEHHVAALSDCEGHAMRLASKTADLELRLEDLLCTLLPPVPAALTELGAAQVHHKTLQLTEKDAQVRRLTKALHRTGVTRVYGEPKSTRDDATQTHDRRTRKEVAVAADKDVVLAELDAIRKLLDKATADTGEPDSAWRQVMACGVVATAVSLKQRVADYVLHATAEPPPTRVPKPFLPDAKVKPLQRQMHPPALQALPTVLPRSKSALRRMPRVLPNQVADVRPSNNHDLQLNLESALQISKRNKP</sequence>
<evidence type="ECO:0000313" key="2">
    <source>
        <dbReference type="Proteomes" id="UP000243579"/>
    </source>
</evidence>
<dbReference type="AlphaFoldDB" id="A0A1V9ZKE5"/>
<organism evidence="1 2">
    <name type="scientific">Achlya hypogyna</name>
    <name type="common">Oomycete</name>
    <name type="synonym">Protoachlya hypogyna</name>
    <dbReference type="NCBI Taxonomy" id="1202772"/>
    <lineage>
        <taxon>Eukaryota</taxon>
        <taxon>Sar</taxon>
        <taxon>Stramenopiles</taxon>
        <taxon>Oomycota</taxon>
        <taxon>Saprolegniomycetes</taxon>
        <taxon>Saprolegniales</taxon>
        <taxon>Achlyaceae</taxon>
        <taxon>Achlya</taxon>
    </lineage>
</organism>
<name>A0A1V9ZKE5_ACHHY</name>
<protein>
    <submittedName>
        <fullName evidence="1">Uncharacterized protein</fullName>
    </submittedName>
</protein>
<dbReference type="OrthoDB" id="70025at2759"/>
<dbReference type="EMBL" id="JNBR01000084">
    <property type="protein sequence ID" value="OQR98463.1"/>
    <property type="molecule type" value="Genomic_DNA"/>
</dbReference>
<evidence type="ECO:0000313" key="1">
    <source>
        <dbReference type="EMBL" id="OQR98463.1"/>
    </source>
</evidence>
<reference evidence="1 2" key="1">
    <citation type="journal article" date="2014" name="Genome Biol. Evol.">
        <title>The secreted proteins of Achlya hypogyna and Thraustotheca clavata identify the ancestral oomycete secretome and reveal gene acquisitions by horizontal gene transfer.</title>
        <authorList>
            <person name="Misner I."/>
            <person name="Blouin N."/>
            <person name="Leonard G."/>
            <person name="Richards T.A."/>
            <person name="Lane C.E."/>
        </authorList>
    </citation>
    <scope>NUCLEOTIDE SEQUENCE [LARGE SCALE GENOMIC DNA]</scope>
    <source>
        <strain evidence="1 2">ATCC 48635</strain>
    </source>
</reference>
<comment type="caution">
    <text evidence="1">The sequence shown here is derived from an EMBL/GenBank/DDBJ whole genome shotgun (WGS) entry which is preliminary data.</text>
</comment>